<name>A0ABQ6YCV6_9GAMM</name>
<dbReference type="EMBL" id="AQPF01000003">
    <property type="protein sequence ID" value="KAF0807724.1"/>
    <property type="molecule type" value="Genomic_DNA"/>
</dbReference>
<feature type="transmembrane region" description="Helical" evidence="6">
    <location>
        <begin position="13"/>
        <end position="30"/>
    </location>
</feature>
<feature type="transmembrane region" description="Helical" evidence="6">
    <location>
        <begin position="42"/>
        <end position="59"/>
    </location>
</feature>
<evidence type="ECO:0000256" key="2">
    <source>
        <dbReference type="ARBA" id="ARBA00022475"/>
    </source>
</evidence>
<feature type="transmembrane region" description="Helical" evidence="6">
    <location>
        <begin position="97"/>
        <end position="119"/>
    </location>
</feature>
<gene>
    <name evidence="8" type="ORF">A6D6_00721</name>
</gene>
<dbReference type="Pfam" id="PF01292">
    <property type="entry name" value="Ni_hydr_CYTB"/>
    <property type="match status" value="1"/>
</dbReference>
<organism evidence="8 9">
    <name type="scientific">Alcanivorax xiamenensis</name>
    <dbReference type="NCBI Taxonomy" id="1177156"/>
    <lineage>
        <taxon>Bacteria</taxon>
        <taxon>Pseudomonadati</taxon>
        <taxon>Pseudomonadota</taxon>
        <taxon>Gammaproteobacteria</taxon>
        <taxon>Oceanospirillales</taxon>
        <taxon>Alcanivoracaceae</taxon>
        <taxon>Alcanivorax</taxon>
    </lineage>
</organism>
<feature type="transmembrane region" description="Helical" evidence="6">
    <location>
        <begin position="197"/>
        <end position="215"/>
    </location>
</feature>
<accession>A0ABQ6YCV6</accession>
<sequence length="216" mass="24001">MDTIRVWDLPTRLFHWLLVAGIGFLWYSGGKGEQLMVWHMRAGYLVLGLVIFRIIWGLWGSRHSRFTAFLAGPRRTLEYSKALVRGRAPVFTGHNPLGGWMVMLMLLSLLVQTVTGLFATDDISLEGPLSNQVGGATARALTDVHFLNFDLLLILIVAHVAAVLLHRLLGEPLLVAMLTGRKRVPDKAGPDQAFVPWWRALLVALPVAGAIYWLVS</sequence>
<evidence type="ECO:0000256" key="4">
    <source>
        <dbReference type="ARBA" id="ARBA00022989"/>
    </source>
</evidence>
<dbReference type="Gene3D" id="1.20.950.20">
    <property type="entry name" value="Transmembrane di-heme cytochromes, Chain C"/>
    <property type="match status" value="1"/>
</dbReference>
<keyword evidence="9" id="KW-1185">Reference proteome</keyword>
<evidence type="ECO:0000313" key="9">
    <source>
        <dbReference type="Proteomes" id="UP000771797"/>
    </source>
</evidence>
<dbReference type="PANTHER" id="PTHR30485">
    <property type="entry name" value="NI/FE-HYDROGENASE 1 B-TYPE CYTOCHROME SUBUNIT"/>
    <property type="match status" value="1"/>
</dbReference>
<reference evidence="8 9" key="1">
    <citation type="submission" date="2012-09" db="EMBL/GenBank/DDBJ databases">
        <title>Genome Sequence of alkane-degrading Bacterium Alcanivorax sp. 6-D-6.</title>
        <authorList>
            <person name="Lai Q."/>
            <person name="Shao Z."/>
        </authorList>
    </citation>
    <scope>NUCLEOTIDE SEQUENCE [LARGE SCALE GENOMIC DNA]</scope>
    <source>
        <strain evidence="8 9">6-D-6</strain>
    </source>
</reference>
<keyword evidence="2" id="KW-1003">Cell membrane</keyword>
<protein>
    <submittedName>
        <fullName evidence="8">Cytochrome B561</fullName>
    </submittedName>
</protein>
<evidence type="ECO:0000256" key="6">
    <source>
        <dbReference type="SAM" id="Phobius"/>
    </source>
</evidence>
<evidence type="ECO:0000259" key="7">
    <source>
        <dbReference type="Pfam" id="PF01292"/>
    </source>
</evidence>
<keyword evidence="5 6" id="KW-0472">Membrane</keyword>
<comment type="caution">
    <text evidence="8">The sequence shown here is derived from an EMBL/GenBank/DDBJ whole genome shotgun (WGS) entry which is preliminary data.</text>
</comment>
<comment type="subcellular location">
    <subcellularLocation>
        <location evidence="1">Cell membrane</location>
        <topology evidence="1">Multi-pass membrane protein</topology>
    </subcellularLocation>
</comment>
<dbReference type="InterPro" id="IPR051542">
    <property type="entry name" value="Hydrogenase_cytochrome"/>
</dbReference>
<evidence type="ECO:0000256" key="1">
    <source>
        <dbReference type="ARBA" id="ARBA00004651"/>
    </source>
</evidence>
<evidence type="ECO:0000256" key="3">
    <source>
        <dbReference type="ARBA" id="ARBA00022692"/>
    </source>
</evidence>
<proteinExistence type="predicted"/>
<dbReference type="InterPro" id="IPR011577">
    <property type="entry name" value="Cyt_b561_bac/Ni-Hgenase"/>
</dbReference>
<dbReference type="InterPro" id="IPR016174">
    <property type="entry name" value="Di-haem_cyt_TM"/>
</dbReference>
<keyword evidence="3 6" id="KW-0812">Transmembrane</keyword>
<dbReference type="PANTHER" id="PTHR30485:SF2">
    <property type="entry name" value="BLL0597 PROTEIN"/>
    <property type="match status" value="1"/>
</dbReference>
<feature type="domain" description="Cytochrome b561 bacterial/Ni-hydrogenase" evidence="7">
    <location>
        <begin position="6"/>
        <end position="180"/>
    </location>
</feature>
<evidence type="ECO:0000313" key="8">
    <source>
        <dbReference type="EMBL" id="KAF0807724.1"/>
    </source>
</evidence>
<evidence type="ECO:0000256" key="5">
    <source>
        <dbReference type="ARBA" id="ARBA00023136"/>
    </source>
</evidence>
<dbReference type="Proteomes" id="UP000771797">
    <property type="component" value="Unassembled WGS sequence"/>
</dbReference>
<dbReference type="RefSeq" id="WP_159659960.1">
    <property type="nucleotide sequence ID" value="NZ_AQPF01000003.1"/>
</dbReference>
<keyword evidence="4 6" id="KW-1133">Transmembrane helix</keyword>
<dbReference type="SUPFAM" id="SSF81342">
    <property type="entry name" value="Transmembrane di-heme cytochromes"/>
    <property type="match status" value="1"/>
</dbReference>
<feature type="transmembrane region" description="Helical" evidence="6">
    <location>
        <begin position="149"/>
        <end position="169"/>
    </location>
</feature>